<reference evidence="3" key="1">
    <citation type="submission" date="2025-08" db="UniProtKB">
        <authorList>
            <consortium name="Ensembl"/>
        </authorList>
    </citation>
    <scope>IDENTIFICATION</scope>
</reference>
<dbReference type="Pfam" id="PF13837">
    <property type="entry name" value="Myb_DNA-bind_4"/>
    <property type="match status" value="1"/>
</dbReference>
<dbReference type="Ensembl" id="ENSPKIT00000039535.1">
    <property type="protein sequence ID" value="ENSPKIP00000015077.1"/>
    <property type="gene ID" value="ENSPKIG00000001910.1"/>
</dbReference>
<sequence length="144" mass="16382">MTGHYRSGQEDGQSSHNEAAEKAARWLWLKRYGTFALDGTTRNKKVFAIISSRLEHMGDTRNTEQCRLKIKKLKQDYRKVKDHNNRSGADRKTNTWFEALDAVLGHRPTNTCRSNIVDSAMSPLISSQATEEHSVTEDNSGKMK</sequence>
<dbReference type="Proteomes" id="UP000261540">
    <property type="component" value="Unplaced"/>
</dbReference>
<protein>
    <recommendedName>
        <fullName evidence="2">Myb/SANT-like DNA-binding domain-containing protein</fullName>
    </recommendedName>
</protein>
<evidence type="ECO:0000313" key="3">
    <source>
        <dbReference type="Ensembl" id="ENSPKIP00000015077.1"/>
    </source>
</evidence>
<reference evidence="3" key="2">
    <citation type="submission" date="2025-09" db="UniProtKB">
        <authorList>
            <consortium name="Ensembl"/>
        </authorList>
    </citation>
    <scope>IDENTIFICATION</scope>
</reference>
<dbReference type="PANTHER" id="PTHR47595">
    <property type="entry name" value="HEAT SHOCK 70 KDA PROTEIN 14"/>
    <property type="match status" value="1"/>
</dbReference>
<keyword evidence="4" id="KW-1185">Reference proteome</keyword>
<feature type="domain" description="Myb/SANT-like DNA-binding" evidence="2">
    <location>
        <begin position="38"/>
        <end position="102"/>
    </location>
</feature>
<evidence type="ECO:0000259" key="2">
    <source>
        <dbReference type="Pfam" id="PF13837"/>
    </source>
</evidence>
<feature type="region of interest" description="Disordered" evidence="1">
    <location>
        <begin position="124"/>
        <end position="144"/>
    </location>
</feature>
<accession>A0A3B3R8G5</accession>
<evidence type="ECO:0000313" key="4">
    <source>
        <dbReference type="Proteomes" id="UP000261540"/>
    </source>
</evidence>
<evidence type="ECO:0000256" key="1">
    <source>
        <dbReference type="SAM" id="MobiDB-lite"/>
    </source>
</evidence>
<dbReference type="InterPro" id="IPR044822">
    <property type="entry name" value="Myb_DNA-bind_4"/>
</dbReference>
<dbReference type="Gene3D" id="1.10.10.60">
    <property type="entry name" value="Homeodomain-like"/>
    <property type="match status" value="1"/>
</dbReference>
<feature type="compositionally biased region" description="Basic and acidic residues" evidence="1">
    <location>
        <begin position="130"/>
        <end position="144"/>
    </location>
</feature>
<proteinExistence type="predicted"/>
<name>A0A3B3R8G5_9TELE</name>
<organism evidence="3 4">
    <name type="scientific">Paramormyrops kingsleyae</name>
    <dbReference type="NCBI Taxonomy" id="1676925"/>
    <lineage>
        <taxon>Eukaryota</taxon>
        <taxon>Metazoa</taxon>
        <taxon>Chordata</taxon>
        <taxon>Craniata</taxon>
        <taxon>Vertebrata</taxon>
        <taxon>Euteleostomi</taxon>
        <taxon>Actinopterygii</taxon>
        <taxon>Neopterygii</taxon>
        <taxon>Teleostei</taxon>
        <taxon>Osteoglossocephala</taxon>
        <taxon>Osteoglossomorpha</taxon>
        <taxon>Osteoglossiformes</taxon>
        <taxon>Mormyridae</taxon>
        <taxon>Paramormyrops</taxon>
    </lineage>
</organism>
<dbReference type="PANTHER" id="PTHR47595:SF1">
    <property type="entry name" value="MYB_SANT-LIKE DNA-BINDING DOMAIN-CONTAINING PROTEIN"/>
    <property type="match status" value="1"/>
</dbReference>
<dbReference type="GeneTree" id="ENSGT00940000168331"/>
<dbReference type="AlphaFoldDB" id="A0A3B3R8G5"/>